<dbReference type="InterPro" id="IPR051199">
    <property type="entry name" value="LPS_LOS_Heptosyltrfase"/>
</dbReference>
<proteinExistence type="predicted"/>
<protein>
    <submittedName>
        <fullName evidence="3">Glycosyltransferase family 9 protein</fullName>
    </submittedName>
</protein>
<dbReference type="GO" id="GO:0005829">
    <property type="term" value="C:cytosol"/>
    <property type="evidence" value="ECO:0007669"/>
    <property type="project" value="TreeGrafter"/>
</dbReference>
<dbReference type="EMBL" id="JAHJDP010000061">
    <property type="protein sequence ID" value="MBU2691414.1"/>
    <property type="molecule type" value="Genomic_DNA"/>
</dbReference>
<dbReference type="Pfam" id="PF01075">
    <property type="entry name" value="Glyco_transf_9"/>
    <property type="match status" value="1"/>
</dbReference>
<dbReference type="InterPro" id="IPR002201">
    <property type="entry name" value="Glyco_trans_9"/>
</dbReference>
<evidence type="ECO:0000256" key="2">
    <source>
        <dbReference type="ARBA" id="ARBA00022679"/>
    </source>
</evidence>
<sequence>MTRVWKRCRRWIKGSLQGPLSRLLLTGSVSHLEQEIDPDDLSHILVLRPDNRLGNLILMMPLLETLRYAAPRARITLVAGDRFSSILEGDPRVDEILNPEDGMRTLAALRRVSWDLALSTPFPGATSFSGSLLLAWSHARRRIGYDHPRSRSALTHSLPLPDEGLHAVRELLDLSLLIRGCLPILKSPSLNLSVGEGPLMRSMDERIRQRAGHRRFLIHTGGRGLKGWSLPAFQELGKGLASSGFDLWVAQGPDAPAWPESGDRSYFTLPPMPIKEFGQTLAKVDRFIGCDSGVMHLSAAVGTPVTAIFRSSDPRRYAPIGADHQILILGSNSARHLDRGTWPSLPKELSPRLDQPSETLLNSEPEAQVAWALEKILDAVLETGSRPRHTEGAVR</sequence>
<evidence type="ECO:0000313" key="3">
    <source>
        <dbReference type="EMBL" id="MBU2691414.1"/>
    </source>
</evidence>
<organism evidence="3 4">
    <name type="scientific">Eiseniibacteriota bacterium</name>
    <dbReference type="NCBI Taxonomy" id="2212470"/>
    <lineage>
        <taxon>Bacteria</taxon>
        <taxon>Candidatus Eiseniibacteriota</taxon>
    </lineage>
</organism>
<dbReference type="GO" id="GO:0009244">
    <property type="term" value="P:lipopolysaccharide core region biosynthetic process"/>
    <property type="evidence" value="ECO:0007669"/>
    <property type="project" value="TreeGrafter"/>
</dbReference>
<dbReference type="SUPFAM" id="SSF53756">
    <property type="entry name" value="UDP-Glycosyltransferase/glycogen phosphorylase"/>
    <property type="match status" value="1"/>
</dbReference>
<dbReference type="Gene3D" id="3.40.50.2000">
    <property type="entry name" value="Glycogen Phosphorylase B"/>
    <property type="match status" value="2"/>
</dbReference>
<dbReference type="CDD" id="cd03789">
    <property type="entry name" value="GT9_LPS_heptosyltransferase"/>
    <property type="match status" value="1"/>
</dbReference>
<name>A0A948S068_UNCEI</name>
<keyword evidence="2" id="KW-0808">Transferase</keyword>
<dbReference type="PANTHER" id="PTHR30160">
    <property type="entry name" value="TETRAACYLDISACCHARIDE 4'-KINASE-RELATED"/>
    <property type="match status" value="1"/>
</dbReference>
<gene>
    <name evidence="3" type="ORF">KJ970_10855</name>
</gene>
<evidence type="ECO:0000313" key="4">
    <source>
        <dbReference type="Proteomes" id="UP000777784"/>
    </source>
</evidence>
<comment type="caution">
    <text evidence="3">The sequence shown here is derived from an EMBL/GenBank/DDBJ whole genome shotgun (WGS) entry which is preliminary data.</text>
</comment>
<evidence type="ECO:0000256" key="1">
    <source>
        <dbReference type="ARBA" id="ARBA00022676"/>
    </source>
</evidence>
<reference evidence="3" key="1">
    <citation type="submission" date="2021-05" db="EMBL/GenBank/DDBJ databases">
        <title>Energy efficiency and biological interactions define the core microbiome of deep oligotrophic groundwater.</title>
        <authorList>
            <person name="Mehrshad M."/>
            <person name="Lopez-Fernandez M."/>
            <person name="Bell E."/>
            <person name="Bernier-Latmani R."/>
            <person name="Bertilsson S."/>
            <person name="Dopson M."/>
        </authorList>
    </citation>
    <scope>NUCLEOTIDE SEQUENCE</scope>
    <source>
        <strain evidence="3">Modern_marine.mb.64</strain>
    </source>
</reference>
<accession>A0A948S068</accession>
<dbReference type="PANTHER" id="PTHR30160:SF1">
    <property type="entry name" value="LIPOPOLYSACCHARIDE 1,2-N-ACETYLGLUCOSAMINETRANSFERASE-RELATED"/>
    <property type="match status" value="1"/>
</dbReference>
<dbReference type="AlphaFoldDB" id="A0A948S068"/>
<dbReference type="GO" id="GO:0008713">
    <property type="term" value="F:ADP-heptose-lipopolysaccharide heptosyltransferase activity"/>
    <property type="evidence" value="ECO:0007669"/>
    <property type="project" value="TreeGrafter"/>
</dbReference>
<keyword evidence="1" id="KW-0328">Glycosyltransferase</keyword>
<dbReference type="Proteomes" id="UP000777784">
    <property type="component" value="Unassembled WGS sequence"/>
</dbReference>